<name>A0A840NG52_9PSEU</name>
<keyword evidence="1" id="KW-0732">Signal</keyword>
<evidence type="ECO:0000313" key="3">
    <source>
        <dbReference type="Proteomes" id="UP000580474"/>
    </source>
</evidence>
<dbReference type="EMBL" id="JACHIV010000001">
    <property type="protein sequence ID" value="MBB5069065.1"/>
    <property type="molecule type" value="Genomic_DNA"/>
</dbReference>
<proteinExistence type="predicted"/>
<gene>
    <name evidence="2" type="ORF">BJ969_002153</name>
</gene>
<evidence type="ECO:0000256" key="1">
    <source>
        <dbReference type="SAM" id="SignalP"/>
    </source>
</evidence>
<feature type="chain" id="PRO_5032891450" evidence="1">
    <location>
        <begin position="23"/>
        <end position="354"/>
    </location>
</feature>
<comment type="caution">
    <text evidence="2">The sequence shown here is derived from an EMBL/GenBank/DDBJ whole genome shotgun (WGS) entry which is preliminary data.</text>
</comment>
<dbReference type="Proteomes" id="UP000580474">
    <property type="component" value="Unassembled WGS sequence"/>
</dbReference>
<evidence type="ECO:0000313" key="2">
    <source>
        <dbReference type="EMBL" id="MBB5069065.1"/>
    </source>
</evidence>
<dbReference type="RefSeq" id="WP_184478805.1">
    <property type="nucleotide sequence ID" value="NZ_JACHIV010000001.1"/>
</dbReference>
<dbReference type="AlphaFoldDB" id="A0A840NG52"/>
<keyword evidence="3" id="KW-1185">Reference proteome</keyword>
<feature type="signal peptide" evidence="1">
    <location>
        <begin position="1"/>
        <end position="22"/>
    </location>
</feature>
<sequence>MRRTAAILIATTGLLAGSVGQAAAVGSWTEEPVPTTAESATLTAAGSAQGESWAFGYDGANPKFQTSAVYRKDEQGWQAVPLDDIGPLTDGAVLAPGDAWTIGTSPGTGSGSSAHWNGQEWTPIELDPLPGKYVRPLALKAFAPDDVWTVGHAYSTRGLAQHWDGAKWTDVPVPVLESGGYSLVDVDGAATNDLWSVGSVPSTSRGVALHWDGAAWTEVPAPDFDPNPEVPEALTNVLALAADDVWVGGHTGESQHQIPYTAHWDGTGWEVFELPESGHVTDLIQVGDEVQLFAIGPNLEPIWYAWTDGEWLGRLAPPMVRVEGAAVQDDGAVLGVGYTGSGDALNPYTATYHE</sequence>
<organism evidence="2 3">
    <name type="scientific">Saccharopolyspora gloriosae</name>
    <dbReference type="NCBI Taxonomy" id="455344"/>
    <lineage>
        <taxon>Bacteria</taxon>
        <taxon>Bacillati</taxon>
        <taxon>Actinomycetota</taxon>
        <taxon>Actinomycetes</taxon>
        <taxon>Pseudonocardiales</taxon>
        <taxon>Pseudonocardiaceae</taxon>
        <taxon>Saccharopolyspora</taxon>
    </lineage>
</organism>
<accession>A0A840NG52</accession>
<protein>
    <submittedName>
        <fullName evidence="2">Uncharacterized protein</fullName>
    </submittedName>
</protein>
<reference evidence="2 3" key="1">
    <citation type="submission" date="2020-08" db="EMBL/GenBank/DDBJ databases">
        <title>Sequencing the genomes of 1000 actinobacteria strains.</title>
        <authorList>
            <person name="Klenk H.-P."/>
        </authorList>
    </citation>
    <scope>NUCLEOTIDE SEQUENCE [LARGE SCALE GENOMIC DNA]</scope>
    <source>
        <strain evidence="2 3">DSM 45582</strain>
    </source>
</reference>